<comment type="caution">
    <text evidence="2">The sequence shown here is derived from an EMBL/GenBank/DDBJ whole genome shotgun (WGS) entry which is preliminary data.</text>
</comment>
<keyword evidence="3" id="KW-1185">Reference proteome</keyword>
<reference evidence="2" key="1">
    <citation type="journal article" date="2020" name="bioRxiv">
        <title>Comparative genomics of Chlamydomonas.</title>
        <authorList>
            <person name="Craig R.J."/>
            <person name="Hasan A.R."/>
            <person name="Ness R.W."/>
            <person name="Keightley P.D."/>
        </authorList>
    </citation>
    <scope>NUCLEOTIDE SEQUENCE</scope>
    <source>
        <strain evidence="2">SAG 7.73</strain>
    </source>
</reference>
<gene>
    <name evidence="2" type="ORF">HXX76_006333</name>
</gene>
<proteinExistence type="predicted"/>
<evidence type="ECO:0000313" key="3">
    <source>
        <dbReference type="Proteomes" id="UP000650467"/>
    </source>
</evidence>
<name>A0A835W5V9_CHLIN</name>
<accession>A0A835W5V9</accession>
<evidence type="ECO:0000313" key="2">
    <source>
        <dbReference type="EMBL" id="KAG2436811.1"/>
    </source>
</evidence>
<protein>
    <submittedName>
        <fullName evidence="2">Uncharacterized protein</fullName>
    </submittedName>
</protein>
<dbReference type="Proteomes" id="UP000650467">
    <property type="component" value="Unassembled WGS sequence"/>
</dbReference>
<sequence length="333" mass="34698">MPEDDEAAEFLQAIYVELGGTLAGDTSAGSVRAADGGEAANDGETTAEKSVVVRLAVGAVGAAGPAESDGKIGPLSGWRIYTPDWVWEGTGLLFPDGMRIQLQAWREENATGGGGLRVRLAWQLDELSLAWPKRAASGEGLAWDQGDKVVDHIVVPLNKEYLSKRGVKGAGEALPQGLPLLTNFAELVLKLPRLAGKSHRSAVQLPAVLQVPADGVTGAASSQQQQPCTEVQTVEVRKFKGRNPFQLFGLVEWLDRAAAGGAAATSAVDIELVQRPVTATAQDAGGGAGGGGGAGSGAAVEYHLRARVVDRPRDVRAAQDDDTSGAHDGRREQ</sequence>
<feature type="region of interest" description="Disordered" evidence="1">
    <location>
        <begin position="310"/>
        <end position="333"/>
    </location>
</feature>
<organism evidence="2 3">
    <name type="scientific">Chlamydomonas incerta</name>
    <dbReference type="NCBI Taxonomy" id="51695"/>
    <lineage>
        <taxon>Eukaryota</taxon>
        <taxon>Viridiplantae</taxon>
        <taxon>Chlorophyta</taxon>
        <taxon>core chlorophytes</taxon>
        <taxon>Chlorophyceae</taxon>
        <taxon>CS clade</taxon>
        <taxon>Chlamydomonadales</taxon>
        <taxon>Chlamydomonadaceae</taxon>
        <taxon>Chlamydomonas</taxon>
    </lineage>
</organism>
<dbReference type="AlphaFoldDB" id="A0A835W5V9"/>
<dbReference type="EMBL" id="JAEHOC010000012">
    <property type="protein sequence ID" value="KAG2436811.1"/>
    <property type="molecule type" value="Genomic_DNA"/>
</dbReference>
<evidence type="ECO:0000256" key="1">
    <source>
        <dbReference type="SAM" id="MobiDB-lite"/>
    </source>
</evidence>